<comment type="subcellular location">
    <subcellularLocation>
        <location evidence="1">Cell envelope</location>
    </subcellularLocation>
</comment>
<dbReference type="InterPro" id="IPR011990">
    <property type="entry name" value="TPR-like_helical_dom_sf"/>
</dbReference>
<dbReference type="GO" id="GO:0005886">
    <property type="term" value="C:plasma membrane"/>
    <property type="evidence" value="ECO:0007669"/>
    <property type="project" value="TreeGrafter"/>
</dbReference>
<evidence type="ECO:0000259" key="5">
    <source>
        <dbReference type="Pfam" id="PF23914"/>
    </source>
</evidence>
<dbReference type="SUPFAM" id="SSF48452">
    <property type="entry name" value="TPR-like"/>
    <property type="match status" value="1"/>
</dbReference>
<dbReference type="PANTHER" id="PTHR47870:SF1">
    <property type="entry name" value="CYTOCHROME C-TYPE BIOGENESIS PROTEIN CCMH"/>
    <property type="match status" value="1"/>
</dbReference>
<evidence type="ECO:0000313" key="6">
    <source>
        <dbReference type="EMBL" id="VAW45975.1"/>
    </source>
</evidence>
<sequence>MFITVIALICLVVVVWIVWPLIQTKKDVSPDLQSVNSKLLETQIAELDADLEQGVIEKEQYDAARLDLQRTFLETATVSDIQPSLHAKSDPLLIILITVIVPVSAYLIYKQVGTDPASIKYMADQPAGANQAGPHGSAAGEDIDSMLVAVREKAEANPDDLESWTMLAQILHIMKDMNGAEKAYRHLIDKGIEDAEVYANYADVLASQANELLVTSPAFEWVKKALVLEPNHQQALWIAGTAAYYSKEYVLAKEYWQHLLSLLDPKSDPYKVILQNIEQMEREEAEASK</sequence>
<dbReference type="Pfam" id="PF23914">
    <property type="entry name" value="TPR_CcmH_CycH"/>
    <property type="match status" value="1"/>
</dbReference>
<reference evidence="6" key="1">
    <citation type="submission" date="2018-06" db="EMBL/GenBank/DDBJ databases">
        <authorList>
            <person name="Zhirakovskaya E."/>
        </authorList>
    </citation>
    <scope>NUCLEOTIDE SEQUENCE</scope>
</reference>
<keyword evidence="4" id="KW-0812">Transmembrane</keyword>
<dbReference type="AlphaFoldDB" id="A0A3B0VQZ1"/>
<evidence type="ECO:0000256" key="2">
    <source>
        <dbReference type="ARBA" id="ARBA00022737"/>
    </source>
</evidence>
<evidence type="ECO:0000256" key="3">
    <source>
        <dbReference type="ARBA" id="ARBA00022748"/>
    </source>
</evidence>
<dbReference type="NCBIfam" id="TIGR03142">
    <property type="entry name" value="cytochro_ccmI"/>
    <property type="match status" value="1"/>
</dbReference>
<proteinExistence type="predicted"/>
<evidence type="ECO:0000256" key="4">
    <source>
        <dbReference type="SAM" id="Phobius"/>
    </source>
</evidence>
<dbReference type="Gene3D" id="1.25.40.10">
    <property type="entry name" value="Tetratricopeptide repeat domain"/>
    <property type="match status" value="1"/>
</dbReference>
<dbReference type="GO" id="GO:0017004">
    <property type="term" value="P:cytochrome complex assembly"/>
    <property type="evidence" value="ECO:0007669"/>
    <property type="project" value="UniProtKB-KW"/>
</dbReference>
<name>A0A3B0VQZ1_9ZZZZ</name>
<keyword evidence="2" id="KW-0677">Repeat</keyword>
<protein>
    <recommendedName>
        <fullName evidence="5">Cytochrome c-type biogenesis protein H TPR domain-containing protein</fullName>
    </recommendedName>
</protein>
<keyword evidence="3" id="KW-0201">Cytochrome c-type biogenesis</keyword>
<feature type="transmembrane region" description="Helical" evidence="4">
    <location>
        <begin position="92"/>
        <end position="109"/>
    </location>
</feature>
<dbReference type="PANTHER" id="PTHR47870">
    <property type="entry name" value="CYTOCHROME C-TYPE BIOGENESIS PROTEIN CCMH"/>
    <property type="match status" value="1"/>
</dbReference>
<feature type="domain" description="Cytochrome c-type biogenesis protein H TPR" evidence="5">
    <location>
        <begin position="140"/>
        <end position="268"/>
    </location>
</feature>
<dbReference type="GO" id="GO:0030313">
    <property type="term" value="C:cell envelope"/>
    <property type="evidence" value="ECO:0007669"/>
    <property type="project" value="UniProtKB-SubCell"/>
</dbReference>
<dbReference type="EMBL" id="UOFC01000084">
    <property type="protein sequence ID" value="VAW45975.1"/>
    <property type="molecule type" value="Genomic_DNA"/>
</dbReference>
<organism evidence="6">
    <name type="scientific">hydrothermal vent metagenome</name>
    <dbReference type="NCBI Taxonomy" id="652676"/>
    <lineage>
        <taxon>unclassified sequences</taxon>
        <taxon>metagenomes</taxon>
        <taxon>ecological metagenomes</taxon>
    </lineage>
</organism>
<dbReference type="InterPro" id="IPR051263">
    <property type="entry name" value="C-type_cytochrome_biogenesis"/>
</dbReference>
<evidence type="ECO:0000256" key="1">
    <source>
        <dbReference type="ARBA" id="ARBA00004196"/>
    </source>
</evidence>
<keyword evidence="4" id="KW-1133">Transmembrane helix</keyword>
<dbReference type="InterPro" id="IPR017560">
    <property type="entry name" value="Cyt_c_biogenesis_CcmI"/>
</dbReference>
<accession>A0A3B0VQZ1</accession>
<keyword evidence="4" id="KW-0472">Membrane</keyword>
<dbReference type="InterPro" id="IPR056413">
    <property type="entry name" value="TPR_CcmH_CycH"/>
</dbReference>
<gene>
    <name evidence="6" type="ORF">MNBD_GAMMA03-1859</name>
</gene>